<dbReference type="EMBL" id="JAINUF010000023">
    <property type="protein sequence ID" value="KAJ8333389.1"/>
    <property type="molecule type" value="Genomic_DNA"/>
</dbReference>
<dbReference type="Proteomes" id="UP001152622">
    <property type="component" value="Chromosome 23"/>
</dbReference>
<evidence type="ECO:0000313" key="2">
    <source>
        <dbReference type="EMBL" id="KAJ8333389.1"/>
    </source>
</evidence>
<dbReference type="AlphaFoldDB" id="A0A9Q1IBC2"/>
<sequence length="195" mass="20647">MREGWKDDEAFPRPFPRTQQATFSKNLPSMAVLVRIFAPSSLPPFGTGTGSETAAPLMPECCAPTSTAPLACRTAGQSAGFHIPRASGRTGCKKAASVDVPRRPPSTPHLAEGSAPGDAVNSPPPRGFPEQADENLEGTEKRASFMTSPEPDRGRPGVRDPPPPTFLKRRGGKYRIPGSHVRPAPGSTGSRDAPR</sequence>
<comment type="caution">
    <text evidence="2">The sequence shown here is derived from an EMBL/GenBank/DDBJ whole genome shotgun (WGS) entry which is preliminary data.</text>
</comment>
<protein>
    <submittedName>
        <fullName evidence="2">Uncharacterized protein</fullName>
    </submittedName>
</protein>
<organism evidence="2 3">
    <name type="scientific">Synaphobranchus kaupii</name>
    <name type="common">Kaup's arrowtooth eel</name>
    <dbReference type="NCBI Taxonomy" id="118154"/>
    <lineage>
        <taxon>Eukaryota</taxon>
        <taxon>Metazoa</taxon>
        <taxon>Chordata</taxon>
        <taxon>Craniata</taxon>
        <taxon>Vertebrata</taxon>
        <taxon>Euteleostomi</taxon>
        <taxon>Actinopterygii</taxon>
        <taxon>Neopterygii</taxon>
        <taxon>Teleostei</taxon>
        <taxon>Anguilliformes</taxon>
        <taxon>Synaphobranchidae</taxon>
        <taxon>Synaphobranchus</taxon>
    </lineage>
</organism>
<proteinExistence type="predicted"/>
<reference evidence="2" key="1">
    <citation type="journal article" date="2023" name="Science">
        <title>Genome structures resolve the early diversification of teleost fishes.</title>
        <authorList>
            <person name="Parey E."/>
            <person name="Louis A."/>
            <person name="Montfort J."/>
            <person name="Bouchez O."/>
            <person name="Roques C."/>
            <person name="Iampietro C."/>
            <person name="Lluch J."/>
            <person name="Castinel A."/>
            <person name="Donnadieu C."/>
            <person name="Desvignes T."/>
            <person name="Floi Bucao C."/>
            <person name="Jouanno E."/>
            <person name="Wen M."/>
            <person name="Mejri S."/>
            <person name="Dirks R."/>
            <person name="Jansen H."/>
            <person name="Henkel C."/>
            <person name="Chen W.J."/>
            <person name="Zahm M."/>
            <person name="Cabau C."/>
            <person name="Klopp C."/>
            <person name="Thompson A.W."/>
            <person name="Robinson-Rechavi M."/>
            <person name="Braasch I."/>
            <person name="Lecointre G."/>
            <person name="Bobe J."/>
            <person name="Postlethwait J.H."/>
            <person name="Berthelot C."/>
            <person name="Roest Crollius H."/>
            <person name="Guiguen Y."/>
        </authorList>
    </citation>
    <scope>NUCLEOTIDE SEQUENCE</scope>
    <source>
        <strain evidence="2">WJC10195</strain>
    </source>
</reference>
<name>A0A9Q1IBC2_SYNKA</name>
<keyword evidence="3" id="KW-1185">Reference proteome</keyword>
<evidence type="ECO:0000256" key="1">
    <source>
        <dbReference type="SAM" id="MobiDB-lite"/>
    </source>
</evidence>
<accession>A0A9Q1IBC2</accession>
<feature type="region of interest" description="Disordered" evidence="1">
    <location>
        <begin position="81"/>
        <end position="195"/>
    </location>
</feature>
<evidence type="ECO:0000313" key="3">
    <source>
        <dbReference type="Proteomes" id="UP001152622"/>
    </source>
</evidence>
<gene>
    <name evidence="2" type="ORF">SKAU_G00413970</name>
</gene>